<evidence type="ECO:0000256" key="6">
    <source>
        <dbReference type="ARBA" id="ARBA00022807"/>
    </source>
</evidence>
<evidence type="ECO:0000256" key="3">
    <source>
        <dbReference type="ARBA" id="ARBA00022670"/>
    </source>
</evidence>
<dbReference type="AlphaFoldDB" id="A0ABC8TLJ5"/>
<protein>
    <recommendedName>
        <fullName evidence="2">ubiquitinyl hydrolase 1</fullName>
        <ecNumber evidence="2">3.4.19.12</ecNumber>
    </recommendedName>
</protein>
<dbReference type="InterPro" id="IPR028889">
    <property type="entry name" value="USP"/>
</dbReference>
<accession>A0ABC8TLJ5</accession>
<keyword evidence="4" id="KW-0833">Ubl conjugation pathway</keyword>
<keyword evidence="5" id="KW-0378">Hydrolase</keyword>
<evidence type="ECO:0000256" key="1">
    <source>
        <dbReference type="ARBA" id="ARBA00000707"/>
    </source>
</evidence>
<evidence type="ECO:0000313" key="8">
    <source>
        <dbReference type="EMBL" id="CAK9170301.1"/>
    </source>
</evidence>
<dbReference type="InterPro" id="IPR038765">
    <property type="entry name" value="Papain-like_cys_pep_sf"/>
</dbReference>
<gene>
    <name evidence="8" type="ORF">ILEXP_LOCUS39790</name>
</gene>
<feature type="domain" description="USP" evidence="7">
    <location>
        <begin position="1"/>
        <end position="323"/>
    </location>
</feature>
<dbReference type="Proteomes" id="UP001642360">
    <property type="component" value="Unassembled WGS sequence"/>
</dbReference>
<keyword evidence="6" id="KW-0788">Thiol protease</keyword>
<sequence length="323" mass="36025">MDNVDKVGYPSLAAFVEFVSQFDMPNGVRANKKDANVIEIGRPFSPAMFGSVLKKFTPHVSSTISGRPRQEDAQEFLSFVIDQMHDELVKLKGQLSRANGGKSSLNYSKEDNEWKTVGRDNKSAVTRTQTFIPSELSEIFGGQLRSVVRARGHKASETAQPFLLLQLNIAHETVHTIEDARHLFSAPETPDDYRISTAEKTEVVAAKKSIKIETLPKILILHLVRFDYGIYGMTKLNKPVGFPLELVLSRDLLVSSTTEGRRYELVSTITHHGREASRGIILLMRVTLMVSGCVLMMHLSLPSAQARCCMIRPMFSSTNKSDD</sequence>
<reference evidence="8 9" key="1">
    <citation type="submission" date="2024-02" db="EMBL/GenBank/DDBJ databases">
        <authorList>
            <person name="Vignale AGUSTIN F."/>
            <person name="Sosa J E."/>
            <person name="Modenutti C."/>
        </authorList>
    </citation>
    <scope>NUCLEOTIDE SEQUENCE [LARGE SCALE GENOMIC DNA]</scope>
</reference>
<dbReference type="Pfam" id="PF00443">
    <property type="entry name" value="UCH"/>
    <property type="match status" value="1"/>
</dbReference>
<keyword evidence="9" id="KW-1185">Reference proteome</keyword>
<name>A0ABC8TLJ5_9AQUA</name>
<dbReference type="CDD" id="cd02257">
    <property type="entry name" value="Peptidase_C19"/>
    <property type="match status" value="1"/>
</dbReference>
<dbReference type="InterPro" id="IPR001394">
    <property type="entry name" value="Peptidase_C19_UCH"/>
</dbReference>
<comment type="caution">
    <text evidence="8">The sequence shown here is derived from an EMBL/GenBank/DDBJ whole genome shotgun (WGS) entry which is preliminary data.</text>
</comment>
<dbReference type="Gene3D" id="3.90.70.10">
    <property type="entry name" value="Cysteine proteinases"/>
    <property type="match status" value="1"/>
</dbReference>
<organism evidence="8 9">
    <name type="scientific">Ilex paraguariensis</name>
    <name type="common">yerba mate</name>
    <dbReference type="NCBI Taxonomy" id="185542"/>
    <lineage>
        <taxon>Eukaryota</taxon>
        <taxon>Viridiplantae</taxon>
        <taxon>Streptophyta</taxon>
        <taxon>Embryophyta</taxon>
        <taxon>Tracheophyta</taxon>
        <taxon>Spermatophyta</taxon>
        <taxon>Magnoliopsida</taxon>
        <taxon>eudicotyledons</taxon>
        <taxon>Gunneridae</taxon>
        <taxon>Pentapetalae</taxon>
        <taxon>asterids</taxon>
        <taxon>campanulids</taxon>
        <taxon>Aquifoliales</taxon>
        <taxon>Aquifoliaceae</taxon>
        <taxon>Ilex</taxon>
    </lineage>
</organism>
<dbReference type="PANTHER" id="PTHR24006">
    <property type="entry name" value="UBIQUITIN CARBOXYL-TERMINAL HYDROLASE"/>
    <property type="match status" value="1"/>
</dbReference>
<evidence type="ECO:0000313" key="9">
    <source>
        <dbReference type="Proteomes" id="UP001642360"/>
    </source>
</evidence>
<dbReference type="SUPFAM" id="SSF54001">
    <property type="entry name" value="Cysteine proteinases"/>
    <property type="match status" value="1"/>
</dbReference>
<dbReference type="EC" id="3.4.19.12" evidence="2"/>
<dbReference type="GO" id="GO:0004843">
    <property type="term" value="F:cysteine-type deubiquitinase activity"/>
    <property type="evidence" value="ECO:0007669"/>
    <property type="project" value="UniProtKB-EC"/>
</dbReference>
<keyword evidence="3" id="KW-0645">Protease</keyword>
<evidence type="ECO:0000256" key="4">
    <source>
        <dbReference type="ARBA" id="ARBA00022786"/>
    </source>
</evidence>
<dbReference type="GO" id="GO:0006508">
    <property type="term" value="P:proteolysis"/>
    <property type="evidence" value="ECO:0007669"/>
    <property type="project" value="UniProtKB-KW"/>
</dbReference>
<proteinExistence type="predicted"/>
<dbReference type="PANTHER" id="PTHR24006:SF687">
    <property type="entry name" value="UBIQUITIN CARBOXYL-TERMINAL HYDROLASE 10"/>
    <property type="match status" value="1"/>
</dbReference>
<dbReference type="InterPro" id="IPR050164">
    <property type="entry name" value="Peptidase_C19"/>
</dbReference>
<evidence type="ECO:0000259" key="7">
    <source>
        <dbReference type="PROSITE" id="PS50235"/>
    </source>
</evidence>
<dbReference type="EMBL" id="CAUOFW020005474">
    <property type="protein sequence ID" value="CAK9170301.1"/>
    <property type="molecule type" value="Genomic_DNA"/>
</dbReference>
<evidence type="ECO:0000256" key="5">
    <source>
        <dbReference type="ARBA" id="ARBA00022801"/>
    </source>
</evidence>
<evidence type="ECO:0000256" key="2">
    <source>
        <dbReference type="ARBA" id="ARBA00012759"/>
    </source>
</evidence>
<dbReference type="PROSITE" id="PS50235">
    <property type="entry name" value="USP_3"/>
    <property type="match status" value="1"/>
</dbReference>
<comment type="catalytic activity">
    <reaction evidence="1">
        <text>Thiol-dependent hydrolysis of ester, thioester, amide, peptide and isopeptide bonds formed by the C-terminal Gly of ubiquitin (a 76-residue protein attached to proteins as an intracellular targeting signal).</text>
        <dbReference type="EC" id="3.4.19.12"/>
    </reaction>
</comment>